<dbReference type="AlphaFoldDB" id="A0AAV1KIE4"/>
<dbReference type="InterPro" id="IPR053164">
    <property type="entry name" value="IS1016-like_transposase"/>
</dbReference>
<dbReference type="Proteomes" id="UP001314205">
    <property type="component" value="Unassembled WGS sequence"/>
</dbReference>
<dbReference type="Pfam" id="PF12762">
    <property type="entry name" value="DDE_Tnp_IS1595"/>
    <property type="match status" value="1"/>
</dbReference>
<dbReference type="EMBL" id="CAVLGL010000035">
    <property type="protein sequence ID" value="CAK1581892.1"/>
    <property type="molecule type" value="Genomic_DNA"/>
</dbReference>
<keyword evidence="3" id="KW-1185">Reference proteome</keyword>
<feature type="domain" description="ISXO2-like transposase" evidence="1">
    <location>
        <begin position="21"/>
        <end position="168"/>
    </location>
</feature>
<sequence length="179" mass="21088">MSTIGTTVVIYQIERQEVISKIGGPGKVVQIDESKFGKRKYNKGRRIEDHWILGHIDDGSEDLGLEVCPENIRSADVLMPLIKKHVAEDTTVHTDFWRAYDCLGEHGYIHKKVNHSNRDNPFVAPDGIHTQRIELQWRVVKRFFKKYNYNHPENFADIIITEYLWRRSVQRNKKDHFME</sequence>
<proteinExistence type="predicted"/>
<evidence type="ECO:0000313" key="2">
    <source>
        <dbReference type="EMBL" id="CAK1581892.1"/>
    </source>
</evidence>
<protein>
    <recommendedName>
        <fullName evidence="1">ISXO2-like transposase domain-containing protein</fullName>
    </recommendedName>
</protein>
<comment type="caution">
    <text evidence="2">The sequence shown here is derived from an EMBL/GenBank/DDBJ whole genome shotgun (WGS) entry which is preliminary data.</text>
</comment>
<gene>
    <name evidence="2" type="ORF">PARMNEM_LOCUS3503</name>
</gene>
<name>A0AAV1KIE4_9NEOP</name>
<dbReference type="PANTHER" id="PTHR47163">
    <property type="entry name" value="DDE_TNP_IS1595 DOMAIN-CONTAINING PROTEIN"/>
    <property type="match status" value="1"/>
</dbReference>
<evidence type="ECO:0000313" key="3">
    <source>
        <dbReference type="Proteomes" id="UP001314205"/>
    </source>
</evidence>
<evidence type="ECO:0000259" key="1">
    <source>
        <dbReference type="SMART" id="SM01126"/>
    </source>
</evidence>
<organism evidence="2 3">
    <name type="scientific">Parnassius mnemosyne</name>
    <name type="common">clouded apollo</name>
    <dbReference type="NCBI Taxonomy" id="213953"/>
    <lineage>
        <taxon>Eukaryota</taxon>
        <taxon>Metazoa</taxon>
        <taxon>Ecdysozoa</taxon>
        <taxon>Arthropoda</taxon>
        <taxon>Hexapoda</taxon>
        <taxon>Insecta</taxon>
        <taxon>Pterygota</taxon>
        <taxon>Neoptera</taxon>
        <taxon>Endopterygota</taxon>
        <taxon>Lepidoptera</taxon>
        <taxon>Glossata</taxon>
        <taxon>Ditrysia</taxon>
        <taxon>Papilionoidea</taxon>
        <taxon>Papilionidae</taxon>
        <taxon>Parnassiinae</taxon>
        <taxon>Parnassini</taxon>
        <taxon>Parnassius</taxon>
        <taxon>Driopa</taxon>
    </lineage>
</organism>
<dbReference type="InterPro" id="IPR024445">
    <property type="entry name" value="Tnp_ISXO2-like"/>
</dbReference>
<accession>A0AAV1KIE4</accession>
<dbReference type="PANTHER" id="PTHR47163:SF2">
    <property type="entry name" value="SI:DKEY-17M8.2"/>
    <property type="match status" value="1"/>
</dbReference>
<reference evidence="2 3" key="1">
    <citation type="submission" date="2023-11" db="EMBL/GenBank/DDBJ databases">
        <authorList>
            <person name="Hedman E."/>
            <person name="Englund M."/>
            <person name="Stromberg M."/>
            <person name="Nyberg Akerstrom W."/>
            <person name="Nylinder S."/>
            <person name="Jareborg N."/>
            <person name="Kallberg Y."/>
            <person name="Kronander E."/>
        </authorList>
    </citation>
    <scope>NUCLEOTIDE SEQUENCE [LARGE SCALE GENOMIC DNA]</scope>
</reference>
<dbReference type="SMART" id="SM01126">
    <property type="entry name" value="DDE_Tnp_IS1595"/>
    <property type="match status" value="1"/>
</dbReference>